<feature type="transmembrane region" description="Helical" evidence="1">
    <location>
        <begin position="735"/>
        <end position="762"/>
    </location>
</feature>
<name>A0AA96GKW9_9BACT</name>
<accession>A0AA96GKW9</accession>
<dbReference type="KEGG" id="nneo:PQG83_00515"/>
<dbReference type="PROSITE" id="PS50837">
    <property type="entry name" value="NACHT"/>
    <property type="match status" value="1"/>
</dbReference>
<dbReference type="AlphaFoldDB" id="A0AA96GKW9"/>
<evidence type="ECO:0000256" key="1">
    <source>
        <dbReference type="SAM" id="Phobius"/>
    </source>
</evidence>
<gene>
    <name evidence="3" type="ORF">PQG83_00515</name>
</gene>
<keyword evidence="1" id="KW-0812">Transmembrane</keyword>
<organism evidence="3 4">
    <name type="scientific">Candidatus Nitrospira neomarina</name>
    <dbReference type="NCBI Taxonomy" id="3020899"/>
    <lineage>
        <taxon>Bacteria</taxon>
        <taxon>Pseudomonadati</taxon>
        <taxon>Nitrospirota</taxon>
        <taxon>Nitrospiria</taxon>
        <taxon>Nitrospirales</taxon>
        <taxon>Nitrospiraceae</taxon>
        <taxon>Nitrospira</taxon>
    </lineage>
</organism>
<dbReference type="Gene3D" id="3.40.50.300">
    <property type="entry name" value="P-loop containing nucleotide triphosphate hydrolases"/>
    <property type="match status" value="1"/>
</dbReference>
<feature type="transmembrane region" description="Helical" evidence="1">
    <location>
        <begin position="624"/>
        <end position="643"/>
    </location>
</feature>
<feature type="transmembrane region" description="Helical" evidence="1">
    <location>
        <begin position="693"/>
        <end position="714"/>
    </location>
</feature>
<evidence type="ECO:0000259" key="2">
    <source>
        <dbReference type="PROSITE" id="PS50837"/>
    </source>
</evidence>
<dbReference type="InterPro" id="IPR027417">
    <property type="entry name" value="P-loop_NTPase"/>
</dbReference>
<evidence type="ECO:0000313" key="3">
    <source>
        <dbReference type="EMBL" id="WNM62260.1"/>
    </source>
</evidence>
<keyword evidence="1" id="KW-1133">Transmembrane helix</keyword>
<dbReference type="SUPFAM" id="SSF52540">
    <property type="entry name" value="P-loop containing nucleoside triphosphate hydrolases"/>
    <property type="match status" value="1"/>
</dbReference>
<dbReference type="InterPro" id="IPR007111">
    <property type="entry name" value="NACHT_NTPase"/>
</dbReference>
<reference evidence="3 4" key="1">
    <citation type="submission" date="2023-01" db="EMBL/GenBank/DDBJ databases">
        <title>Cultivation and genomic characterization of new, ubiquitous marine nitrite-oxidizing bacteria from the Nitrospirales.</title>
        <authorList>
            <person name="Mueller A.J."/>
            <person name="Daebeler A."/>
            <person name="Herbold C.W."/>
            <person name="Kirkegaard R.H."/>
            <person name="Daims H."/>
        </authorList>
    </citation>
    <scope>NUCLEOTIDE SEQUENCE [LARGE SCALE GENOMIC DNA]</scope>
    <source>
        <strain evidence="3 4">DK</strain>
    </source>
</reference>
<proteinExistence type="predicted"/>
<feature type="transmembrane region" description="Helical" evidence="1">
    <location>
        <begin position="664"/>
        <end position="687"/>
    </location>
</feature>
<feature type="domain" description="NACHT" evidence="2">
    <location>
        <begin position="240"/>
        <end position="352"/>
    </location>
</feature>
<dbReference type="Pfam" id="PF13271">
    <property type="entry name" value="DUF4062"/>
    <property type="match status" value="1"/>
</dbReference>
<feature type="transmembrane region" description="Helical" evidence="1">
    <location>
        <begin position="592"/>
        <end position="612"/>
    </location>
</feature>
<dbReference type="EMBL" id="CP116968">
    <property type="protein sequence ID" value="WNM62260.1"/>
    <property type="molecule type" value="Genomic_DNA"/>
</dbReference>
<dbReference type="Proteomes" id="UP001302494">
    <property type="component" value="Chromosome"/>
</dbReference>
<dbReference type="Pfam" id="PF05729">
    <property type="entry name" value="NACHT"/>
    <property type="match status" value="1"/>
</dbReference>
<protein>
    <submittedName>
        <fullName evidence="3">DUF4062 domain-containing protein</fullName>
    </submittedName>
</protein>
<dbReference type="RefSeq" id="WP_312745484.1">
    <property type="nucleotide sequence ID" value="NZ_CP116968.1"/>
</dbReference>
<feature type="transmembrane region" description="Helical" evidence="1">
    <location>
        <begin position="774"/>
        <end position="795"/>
    </location>
</feature>
<dbReference type="InterPro" id="IPR025139">
    <property type="entry name" value="DUF4062"/>
</dbReference>
<keyword evidence="1" id="KW-0472">Membrane</keyword>
<sequence length="852" mass="95233">MIYERLRVFVSSRMQELALERAAIKAALDELNIDGWVFEEDAGARAQAIQQSYKEEIDSADLYIGLFWRDYGDYTIDEFEYAAQRNKDRLIYEKRAGIDNQRDPKLQAFLDQIGKVETGLTARWFNTPEELQEGVKQDAARWQTRKIRELRELNVSYQPSPLDAGEQRDLKILLGKVKHFWVEGVLEQTIRRAGLLELGKDTQPQAVGNPWEAVLEFPFEGTRAVAPGKSISDVFDDVERSVLILGQPGSGKTTTLLTLVRELVTRAERNPAQPIPVVFHLSSWVDPKQLLDTWLVDELSDKYQIPKKIGKDWLEHQRLLLLLDGLDEVMGEHRAACVEAINRYGKETGLPGMVVCCRLEQYEELTVKLTLNGAICLRPLTDAQIDTYVEEAGAELAGLRNAIRQDSVLQELARSPLMLNVMCLAYRGYGVENLAGRETPEDRTKHLFTTYIDLMFKKRGKAALAYPQERTLGWLSWIARKLSERNQAMFLIEDLQPGWLTNGAQRWMYLAGFSLVVGLLLGFVNIAYYGAGYYGRFDASTQKLFLQPGEWIAWLTALPLWLLFFGWIEGLGSSSGRPLLERVAPGIQRAGVKGLISAGLWSLVAWAAVAILCFLRELPFDLVLLQHLLWNGVALALLAGAMGRNRSIYYSINTVESLRWSLGNAWQGALLGLLGGLLVGSALPFISSLGDRWWIPFLGFAIVGLGIGGILGGLKPHVLQTKTVPNQGIRLSLRMAVLVALNAVWLVAIAVGIAAAGGFVYHPAFRVGDYYVPGLGYFTATVTTLFLWFGGLDVIKHYVLRAVLSASGQTPWNLARFLEQARGLNLMQRVGSAYIFVHRRLLEHLAASGQAR</sequence>
<keyword evidence="4" id="KW-1185">Reference proteome</keyword>
<evidence type="ECO:0000313" key="4">
    <source>
        <dbReference type="Proteomes" id="UP001302494"/>
    </source>
</evidence>
<feature type="transmembrane region" description="Helical" evidence="1">
    <location>
        <begin position="507"/>
        <end position="531"/>
    </location>
</feature>
<feature type="transmembrane region" description="Helical" evidence="1">
    <location>
        <begin position="551"/>
        <end position="571"/>
    </location>
</feature>